<dbReference type="InterPro" id="IPR010323">
    <property type="entry name" value="DUF924"/>
</dbReference>
<sequence>MSSTTARENPAGCERRGAQGFRCAPIGVYTQSVTDTDREQINTILVYWFGQLDGPTDVDTSKNALWWAGDPTTDADIRERFGDAVARALDGALDHWAESARGALALVILLDQFTRCLGRGSAEAYVGDAAALCICRGAIERGQDRELRPIERSFLYMPLMHAEDPEVARQSVEAFAELSKEVAGVEGYPDFSSHARGHADIVLRFGRYPHRNELYGRTPTAEEEAFLADGGPTFGQRKR</sequence>
<keyword evidence="2" id="KW-1185">Reference proteome</keyword>
<dbReference type="SUPFAM" id="SSF48452">
    <property type="entry name" value="TPR-like"/>
    <property type="match status" value="1"/>
</dbReference>
<proteinExistence type="predicted"/>
<reference evidence="1 2" key="1">
    <citation type="submission" date="2018-03" db="EMBL/GenBank/DDBJ databases">
        <title>Draft Genome Sequences of the Obligatory Marine Myxobacteria Enhygromyxa salina SWB005.</title>
        <authorList>
            <person name="Poehlein A."/>
            <person name="Moghaddam J.A."/>
            <person name="Harms H."/>
            <person name="Alanjari M."/>
            <person name="Koenig G.M."/>
            <person name="Daniel R."/>
            <person name="Schaeberle T.F."/>
        </authorList>
    </citation>
    <scope>NUCLEOTIDE SEQUENCE [LARGE SCALE GENOMIC DNA]</scope>
    <source>
        <strain evidence="1 2">SWB005</strain>
    </source>
</reference>
<organism evidence="1 2">
    <name type="scientific">Enhygromyxa salina</name>
    <dbReference type="NCBI Taxonomy" id="215803"/>
    <lineage>
        <taxon>Bacteria</taxon>
        <taxon>Pseudomonadati</taxon>
        <taxon>Myxococcota</taxon>
        <taxon>Polyangia</taxon>
        <taxon>Nannocystales</taxon>
        <taxon>Nannocystaceae</taxon>
        <taxon>Enhygromyxa</taxon>
    </lineage>
</organism>
<gene>
    <name evidence="1" type="ORF">ENSA5_59670</name>
</gene>
<dbReference type="OrthoDB" id="7593450at2"/>
<protein>
    <recommendedName>
        <fullName evidence="3">DUF924 domain-containing protein</fullName>
    </recommendedName>
</protein>
<dbReference type="InterPro" id="IPR011990">
    <property type="entry name" value="TPR-like_helical_dom_sf"/>
</dbReference>
<accession>A0A2S9XDF8</accession>
<evidence type="ECO:0000313" key="2">
    <source>
        <dbReference type="Proteomes" id="UP000237968"/>
    </source>
</evidence>
<evidence type="ECO:0000313" key="1">
    <source>
        <dbReference type="EMBL" id="PRP90892.1"/>
    </source>
</evidence>
<dbReference type="Pfam" id="PF06041">
    <property type="entry name" value="DUF924"/>
    <property type="match status" value="1"/>
</dbReference>
<dbReference type="AlphaFoldDB" id="A0A2S9XDF8"/>
<dbReference type="EMBL" id="PVNK01000263">
    <property type="protein sequence ID" value="PRP90892.1"/>
    <property type="molecule type" value="Genomic_DNA"/>
</dbReference>
<name>A0A2S9XDF8_9BACT</name>
<evidence type="ECO:0008006" key="3">
    <source>
        <dbReference type="Google" id="ProtNLM"/>
    </source>
</evidence>
<dbReference type="Gene3D" id="1.25.40.10">
    <property type="entry name" value="Tetratricopeptide repeat domain"/>
    <property type="match status" value="1"/>
</dbReference>
<comment type="caution">
    <text evidence="1">The sequence shown here is derived from an EMBL/GenBank/DDBJ whole genome shotgun (WGS) entry which is preliminary data.</text>
</comment>
<dbReference type="Proteomes" id="UP000237968">
    <property type="component" value="Unassembled WGS sequence"/>
</dbReference>
<dbReference type="Gene3D" id="1.20.58.320">
    <property type="entry name" value="TPR-like"/>
    <property type="match status" value="1"/>
</dbReference>